<comment type="caution">
    <text evidence="1">The sequence shown here is derived from an EMBL/GenBank/DDBJ whole genome shotgun (WGS) entry which is preliminary data.</text>
</comment>
<dbReference type="EMBL" id="SWKU01000019">
    <property type="protein sequence ID" value="KAF2998433.1"/>
    <property type="molecule type" value="Genomic_DNA"/>
</dbReference>
<gene>
    <name evidence="1" type="ORF">E8E13_000093</name>
</gene>
<accession>A0A9P4T9Y1</accession>
<dbReference type="AlphaFoldDB" id="A0A9P4T9Y1"/>
<dbReference type="Proteomes" id="UP000801428">
    <property type="component" value="Unassembled WGS sequence"/>
</dbReference>
<proteinExistence type="predicted"/>
<dbReference type="OrthoDB" id="3795413at2759"/>
<evidence type="ECO:0000313" key="2">
    <source>
        <dbReference type="Proteomes" id="UP000801428"/>
    </source>
</evidence>
<evidence type="ECO:0000313" key="1">
    <source>
        <dbReference type="EMBL" id="KAF2998433.1"/>
    </source>
</evidence>
<protein>
    <submittedName>
        <fullName evidence="1">Uncharacterized protein</fullName>
    </submittedName>
</protein>
<keyword evidence="2" id="KW-1185">Reference proteome</keyword>
<organism evidence="1 2">
    <name type="scientific">Curvularia kusanoi</name>
    <name type="common">Cochliobolus kusanoi</name>
    <dbReference type="NCBI Taxonomy" id="90978"/>
    <lineage>
        <taxon>Eukaryota</taxon>
        <taxon>Fungi</taxon>
        <taxon>Dikarya</taxon>
        <taxon>Ascomycota</taxon>
        <taxon>Pezizomycotina</taxon>
        <taxon>Dothideomycetes</taxon>
        <taxon>Pleosporomycetidae</taxon>
        <taxon>Pleosporales</taxon>
        <taxon>Pleosporineae</taxon>
        <taxon>Pleosporaceae</taxon>
        <taxon>Curvularia</taxon>
    </lineage>
</organism>
<name>A0A9P4T9Y1_CURKU</name>
<reference evidence="1" key="1">
    <citation type="submission" date="2019-04" db="EMBL/GenBank/DDBJ databases">
        <title>Sequencing of skin fungus with MAO and IRED activity.</title>
        <authorList>
            <person name="Marsaioli A.J."/>
            <person name="Bonatto J.M.C."/>
            <person name="Reis Junior O."/>
        </authorList>
    </citation>
    <scope>NUCLEOTIDE SEQUENCE</scope>
    <source>
        <strain evidence="1">30M1</strain>
    </source>
</reference>
<sequence>MYPESQQVLRKRALKAVAIENTRRARIDILQQHLHALEHDLAIEKAETQFSLEAFAKSECRSLTDLFMLKLPRELRDMVYRHLSTKEERINSDYFRSTMDPVTKCYSCDQARWKRAHFPDHYWSTEYVDPQFVRELSENHYRTTTFIFGDGQGLISKFLNSDQMGLGFPPKDLVSSLEVRLSAITHDRGSFRAYIFGVPKPPERLQAALEGLMELKPGSNVCIHFCTEAKCPTERKTLFVGAIPVLFSKMQIAALRGYRVRFVLDHKYEFRLDDDVLESLEERLWEMSDYYNTDGSSFRAPENASPFSPYTD</sequence>